<keyword evidence="5" id="KW-1185">Reference proteome</keyword>
<feature type="domain" description="D-isomer specific 2-hydroxyacid dehydrogenase NAD-binding" evidence="3">
    <location>
        <begin position="118"/>
        <end position="190"/>
    </location>
</feature>
<dbReference type="Proteomes" id="UP000019804">
    <property type="component" value="Unassembled WGS sequence"/>
</dbReference>
<dbReference type="InterPro" id="IPR006140">
    <property type="entry name" value="D-isomer_DH_NAD-bd"/>
</dbReference>
<keyword evidence="2" id="KW-0520">NAD</keyword>
<dbReference type="GO" id="GO:0051287">
    <property type="term" value="F:NAD binding"/>
    <property type="evidence" value="ECO:0007669"/>
    <property type="project" value="InterPro"/>
</dbReference>
<dbReference type="CDD" id="cd12163">
    <property type="entry name" value="2-Hacid_dh_5"/>
    <property type="match status" value="1"/>
</dbReference>
<dbReference type="SUPFAM" id="SSF51735">
    <property type="entry name" value="NAD(P)-binding Rossmann-fold domains"/>
    <property type="match status" value="1"/>
</dbReference>
<dbReference type="InterPro" id="IPR036291">
    <property type="entry name" value="NAD(P)-bd_dom_sf"/>
</dbReference>
<keyword evidence="1" id="KW-0560">Oxidoreductase</keyword>
<dbReference type="PROSITE" id="PS00065">
    <property type="entry name" value="D_2_HYDROXYACID_DH_1"/>
    <property type="match status" value="1"/>
</dbReference>
<feature type="domain" description="D-isomer specific 2-hydroxyacid dehydrogenase NAD-binding" evidence="3">
    <location>
        <begin position="218"/>
        <end position="324"/>
    </location>
</feature>
<dbReference type="GO" id="GO:0016491">
    <property type="term" value="F:oxidoreductase activity"/>
    <property type="evidence" value="ECO:0007669"/>
    <property type="project" value="UniProtKB-KW"/>
</dbReference>
<dbReference type="EMBL" id="KK088441">
    <property type="protein sequence ID" value="EYE91794.1"/>
    <property type="molecule type" value="Genomic_DNA"/>
</dbReference>
<protein>
    <recommendedName>
        <fullName evidence="3">D-isomer specific 2-hydroxyacid dehydrogenase NAD-binding domain-containing protein</fullName>
    </recommendedName>
</protein>
<dbReference type="STRING" id="1388766.A0A017S581"/>
<name>A0A017S581_ASPRC</name>
<dbReference type="PANTHER" id="PTHR43333">
    <property type="entry name" value="2-HACID_DH_C DOMAIN-CONTAINING PROTEIN"/>
    <property type="match status" value="1"/>
</dbReference>
<evidence type="ECO:0000313" key="4">
    <source>
        <dbReference type="EMBL" id="EYE91794.1"/>
    </source>
</evidence>
<reference evidence="5" key="1">
    <citation type="journal article" date="2014" name="Nat. Commun.">
        <title>Genomic adaptations of the halophilic Dead Sea filamentous fungus Eurotium rubrum.</title>
        <authorList>
            <person name="Kis-Papo T."/>
            <person name="Weig A.R."/>
            <person name="Riley R."/>
            <person name="Persoh D."/>
            <person name="Salamov A."/>
            <person name="Sun H."/>
            <person name="Lipzen A."/>
            <person name="Wasser S.P."/>
            <person name="Rambold G."/>
            <person name="Grigoriev I.V."/>
            <person name="Nevo E."/>
        </authorList>
    </citation>
    <scope>NUCLEOTIDE SEQUENCE [LARGE SCALE GENOMIC DNA]</scope>
    <source>
        <strain evidence="5">CBS 135680</strain>
    </source>
</reference>
<dbReference type="GeneID" id="63697982"/>
<evidence type="ECO:0000256" key="2">
    <source>
        <dbReference type="ARBA" id="ARBA00023027"/>
    </source>
</evidence>
<accession>A0A017S581</accession>
<evidence type="ECO:0000313" key="5">
    <source>
        <dbReference type="Proteomes" id="UP000019804"/>
    </source>
</evidence>
<dbReference type="HOGENOM" id="CLU_019796_1_0_1"/>
<dbReference type="OrthoDB" id="298012at2759"/>
<proteinExistence type="predicted"/>
<dbReference type="PANTHER" id="PTHR43333:SF1">
    <property type="entry name" value="D-ISOMER SPECIFIC 2-HYDROXYACID DEHYDROGENASE NAD-BINDING DOMAIN-CONTAINING PROTEIN"/>
    <property type="match status" value="1"/>
</dbReference>
<sequence length="361" mass="39349">MGDTGISKAERLLVTFFKEIPAPLVAHIQRQFPETEVTIYQSQKGVPVPRELWQNATLVCTFTDLPDPEDAGNIKLIHTVSAGIDHFVHHPIIQNSTIPISTSSGIHGPPMAEWTVMNWLTSARKFLHLSEAQKQHNWGDVEEYMPTCTDQVGKKVGILGYGSIGRQIAKVSAALGMTVHAYTASPRPTPSSRRDTGYIVPGTGDADGTVPVSWHHGIDKASIHAFLSLGLDHLVISLPLTPQTTHLIGAEEFSLLAANCTHPFSKPYVTNISRGKVIDQDALVASLKSGELGGAALDVTDPEPLPADHPLWDVPGVQISPHVSSLGKEYFPRSLDILRVNLDKLKKGEEFVNEYKRGKGY</sequence>
<evidence type="ECO:0000259" key="3">
    <source>
        <dbReference type="Pfam" id="PF02826"/>
    </source>
</evidence>
<dbReference type="Gene3D" id="3.40.50.720">
    <property type="entry name" value="NAD(P)-binding Rossmann-like Domain"/>
    <property type="match status" value="2"/>
</dbReference>
<dbReference type="RefSeq" id="XP_040635484.1">
    <property type="nucleotide sequence ID" value="XM_040782858.1"/>
</dbReference>
<evidence type="ECO:0000256" key="1">
    <source>
        <dbReference type="ARBA" id="ARBA00023002"/>
    </source>
</evidence>
<gene>
    <name evidence="4" type="ORF">EURHEDRAFT_416065</name>
</gene>
<dbReference type="Pfam" id="PF02826">
    <property type="entry name" value="2-Hacid_dh_C"/>
    <property type="match status" value="2"/>
</dbReference>
<dbReference type="InterPro" id="IPR029752">
    <property type="entry name" value="D-isomer_DH_CS1"/>
</dbReference>
<dbReference type="AlphaFoldDB" id="A0A017S581"/>
<organism evidence="4 5">
    <name type="scientific">Aspergillus ruber (strain CBS 135680)</name>
    <dbReference type="NCBI Taxonomy" id="1388766"/>
    <lineage>
        <taxon>Eukaryota</taxon>
        <taxon>Fungi</taxon>
        <taxon>Dikarya</taxon>
        <taxon>Ascomycota</taxon>
        <taxon>Pezizomycotina</taxon>
        <taxon>Eurotiomycetes</taxon>
        <taxon>Eurotiomycetidae</taxon>
        <taxon>Eurotiales</taxon>
        <taxon>Aspergillaceae</taxon>
        <taxon>Aspergillus</taxon>
        <taxon>Aspergillus subgen. Aspergillus</taxon>
    </lineage>
</organism>